<dbReference type="Gene3D" id="3.40.30.10">
    <property type="entry name" value="Glutaredoxin"/>
    <property type="match status" value="1"/>
</dbReference>
<organism evidence="1 2">
    <name type="scientific">Tritrichomonas musculus</name>
    <dbReference type="NCBI Taxonomy" id="1915356"/>
    <lineage>
        <taxon>Eukaryota</taxon>
        <taxon>Metamonada</taxon>
        <taxon>Parabasalia</taxon>
        <taxon>Tritrichomonadida</taxon>
        <taxon>Tritrichomonadidae</taxon>
        <taxon>Tritrichomonas</taxon>
    </lineage>
</organism>
<sequence length="139" mass="16038">MPLGEGNSFFNFRMVDRNANEINLSTFHDKDVIVVINCITTQEVDELAPLYYKLEDSYGENVQILCLPGNRFFYDVKGEESRRLIDYLKEKSHCNIEDEDGLTFILNNKEHKPNKETFSCVGNNLRPKELSGEISKVLN</sequence>
<gene>
    <name evidence="1" type="ORF">M9Y10_032299</name>
</gene>
<dbReference type="InterPro" id="IPR036249">
    <property type="entry name" value="Thioredoxin-like_sf"/>
</dbReference>
<evidence type="ECO:0000313" key="2">
    <source>
        <dbReference type="Proteomes" id="UP001470230"/>
    </source>
</evidence>
<proteinExistence type="predicted"/>
<reference evidence="1 2" key="1">
    <citation type="submission" date="2024-04" db="EMBL/GenBank/DDBJ databases">
        <title>Tritrichomonas musculus Genome.</title>
        <authorList>
            <person name="Alves-Ferreira E."/>
            <person name="Grigg M."/>
            <person name="Lorenzi H."/>
            <person name="Galac M."/>
        </authorList>
    </citation>
    <scope>NUCLEOTIDE SEQUENCE [LARGE SCALE GENOMIC DNA]</scope>
    <source>
        <strain evidence="1 2">EAF2021</strain>
    </source>
</reference>
<name>A0ABR2GZJ9_9EUKA</name>
<evidence type="ECO:0000313" key="1">
    <source>
        <dbReference type="EMBL" id="KAK8839363.1"/>
    </source>
</evidence>
<dbReference type="SUPFAM" id="SSF52833">
    <property type="entry name" value="Thioredoxin-like"/>
    <property type="match status" value="1"/>
</dbReference>
<protein>
    <submittedName>
        <fullName evidence="1">Uncharacterized protein</fullName>
    </submittedName>
</protein>
<keyword evidence="2" id="KW-1185">Reference proteome</keyword>
<accession>A0ABR2GZJ9</accession>
<comment type="caution">
    <text evidence="1">The sequence shown here is derived from an EMBL/GenBank/DDBJ whole genome shotgun (WGS) entry which is preliminary data.</text>
</comment>
<dbReference type="EMBL" id="JAPFFF010000052">
    <property type="protein sequence ID" value="KAK8839363.1"/>
    <property type="molecule type" value="Genomic_DNA"/>
</dbReference>
<dbReference type="Proteomes" id="UP001470230">
    <property type="component" value="Unassembled WGS sequence"/>
</dbReference>